<organism evidence="1 2">
    <name type="scientific">Pristionchus mayeri</name>
    <dbReference type="NCBI Taxonomy" id="1317129"/>
    <lineage>
        <taxon>Eukaryota</taxon>
        <taxon>Metazoa</taxon>
        <taxon>Ecdysozoa</taxon>
        <taxon>Nematoda</taxon>
        <taxon>Chromadorea</taxon>
        <taxon>Rhabditida</taxon>
        <taxon>Rhabditina</taxon>
        <taxon>Diplogasteromorpha</taxon>
        <taxon>Diplogasteroidea</taxon>
        <taxon>Neodiplogasteridae</taxon>
        <taxon>Pristionchus</taxon>
    </lineage>
</organism>
<dbReference type="Proteomes" id="UP001328107">
    <property type="component" value="Unassembled WGS sequence"/>
</dbReference>
<comment type="caution">
    <text evidence="1">The sequence shown here is derived from an EMBL/GenBank/DDBJ whole genome shotgun (WGS) entry which is preliminary data.</text>
</comment>
<dbReference type="AlphaFoldDB" id="A0AAN5D6C2"/>
<name>A0AAN5D6C2_9BILA</name>
<evidence type="ECO:0000313" key="1">
    <source>
        <dbReference type="EMBL" id="GMR57681.1"/>
    </source>
</evidence>
<keyword evidence="2" id="KW-1185">Reference proteome</keyword>
<gene>
    <name evidence="1" type="ORF">PMAYCL1PPCAC_27876</name>
</gene>
<proteinExistence type="predicted"/>
<sequence length="86" mass="9905">SSDYYAAVKFKDELRYVKEEPVNYFDEIKREEHIIKEDCLVTADEIKGEPIELKNEPIGNFDNLSQGEPIADSVYGKFTTNKPQTC</sequence>
<feature type="non-terminal residue" evidence="1">
    <location>
        <position position="1"/>
    </location>
</feature>
<dbReference type="EMBL" id="BTRK01000006">
    <property type="protein sequence ID" value="GMR57681.1"/>
    <property type="molecule type" value="Genomic_DNA"/>
</dbReference>
<reference evidence="2" key="1">
    <citation type="submission" date="2022-10" db="EMBL/GenBank/DDBJ databases">
        <title>Genome assembly of Pristionchus species.</title>
        <authorList>
            <person name="Yoshida K."/>
            <person name="Sommer R.J."/>
        </authorList>
    </citation>
    <scope>NUCLEOTIDE SEQUENCE [LARGE SCALE GENOMIC DNA]</scope>
    <source>
        <strain evidence="2">RS5460</strain>
    </source>
</reference>
<protein>
    <submittedName>
        <fullName evidence="1">Uncharacterized protein</fullName>
    </submittedName>
</protein>
<evidence type="ECO:0000313" key="2">
    <source>
        <dbReference type="Proteomes" id="UP001328107"/>
    </source>
</evidence>
<accession>A0AAN5D6C2</accession>